<dbReference type="Proteomes" id="UP001054945">
    <property type="component" value="Unassembled WGS sequence"/>
</dbReference>
<reference evidence="2 3" key="1">
    <citation type="submission" date="2021-06" db="EMBL/GenBank/DDBJ databases">
        <title>Caerostris extrusa draft genome.</title>
        <authorList>
            <person name="Kono N."/>
            <person name="Arakawa K."/>
        </authorList>
    </citation>
    <scope>NUCLEOTIDE SEQUENCE [LARGE SCALE GENOMIC DNA]</scope>
</reference>
<comment type="caution">
    <text evidence="2">The sequence shown here is derived from an EMBL/GenBank/DDBJ whole genome shotgun (WGS) entry which is preliminary data.</text>
</comment>
<protein>
    <submittedName>
        <fullName evidence="2">Uncharacterized protein</fullName>
    </submittedName>
</protein>
<evidence type="ECO:0000313" key="3">
    <source>
        <dbReference type="Proteomes" id="UP001054945"/>
    </source>
</evidence>
<dbReference type="AlphaFoldDB" id="A0AAV4NE14"/>
<organism evidence="2 3">
    <name type="scientific">Caerostris extrusa</name>
    <name type="common">Bark spider</name>
    <name type="synonym">Caerostris bankana</name>
    <dbReference type="NCBI Taxonomy" id="172846"/>
    <lineage>
        <taxon>Eukaryota</taxon>
        <taxon>Metazoa</taxon>
        <taxon>Ecdysozoa</taxon>
        <taxon>Arthropoda</taxon>
        <taxon>Chelicerata</taxon>
        <taxon>Arachnida</taxon>
        <taxon>Araneae</taxon>
        <taxon>Araneomorphae</taxon>
        <taxon>Entelegynae</taxon>
        <taxon>Araneoidea</taxon>
        <taxon>Araneidae</taxon>
        <taxon>Caerostris</taxon>
    </lineage>
</organism>
<keyword evidence="3" id="KW-1185">Reference proteome</keyword>
<proteinExistence type="predicted"/>
<name>A0AAV4NE14_CAEEX</name>
<sequence length="167" mass="18851">MSLFLKLLVSEERTRPTETGNLIVTSSTANPESSLEQILQRAVRELAGKNGRTKSKIVYTRKLNNQKPLTRGTRHESSRVELFGNSALHRERERKPRRFVTINMSLAQTDPPRPMVSRSHSAGLRSCRGDSRARHGHAGRVHVPMRRGWSFSRGTDAIKLLDNTPDS</sequence>
<evidence type="ECO:0000313" key="2">
    <source>
        <dbReference type="EMBL" id="GIX83020.1"/>
    </source>
</evidence>
<feature type="region of interest" description="Disordered" evidence="1">
    <location>
        <begin position="108"/>
        <end position="141"/>
    </location>
</feature>
<dbReference type="EMBL" id="BPLR01020826">
    <property type="protein sequence ID" value="GIX83020.1"/>
    <property type="molecule type" value="Genomic_DNA"/>
</dbReference>
<evidence type="ECO:0000256" key="1">
    <source>
        <dbReference type="SAM" id="MobiDB-lite"/>
    </source>
</evidence>
<accession>A0AAV4NE14</accession>
<gene>
    <name evidence="2" type="ORF">CEXT_220091</name>
</gene>